<comment type="caution">
    <text evidence="6">The sequence shown here is derived from an EMBL/GenBank/DDBJ whole genome shotgun (WGS) entry which is preliminary data.</text>
</comment>
<dbReference type="Pfam" id="PF00135">
    <property type="entry name" value="COesterase"/>
    <property type="match status" value="1"/>
</dbReference>
<dbReference type="InterPro" id="IPR002018">
    <property type="entry name" value="CarbesteraseB"/>
</dbReference>
<dbReference type="GO" id="GO:0016787">
    <property type="term" value="F:hydrolase activity"/>
    <property type="evidence" value="ECO:0007669"/>
    <property type="project" value="UniProtKB-KW"/>
</dbReference>
<feature type="transmembrane region" description="Helical" evidence="4">
    <location>
        <begin position="71"/>
        <end position="91"/>
    </location>
</feature>
<evidence type="ECO:0000256" key="4">
    <source>
        <dbReference type="SAM" id="Phobius"/>
    </source>
</evidence>
<gene>
    <name evidence="6" type="ORF">FHX71_001829</name>
</gene>
<proteinExistence type="inferred from homology"/>
<evidence type="ECO:0000313" key="7">
    <source>
        <dbReference type="Proteomes" id="UP000540568"/>
    </source>
</evidence>
<sequence>MEITEQATSRRARGAGSRRSAWFWVPLALLVVLVAVLGWLNQTPWWGWGLVALLLVGLVLSARWWLRRGVLLRVGAWLVATAVVAGTVVLAHPGPQYRVAGGAERAATEPVETREGPVTGVRNDSGTVEIFAGVPYAAPPVGELRWQAPRPPEPRSEVLVADRFSAAPVQGTTTFTTRALARSLEIPLEDTFLNPYPVSEDSLYLNIWRPTGAASADLPVIVYVPGGGFATGSGALPLYDGEALAATGEAVVVTINYRLGVLGFLSHPELAAESGYDASGNYGILDQVAALDWVRQNVAAFGGDPDRVTVAGESAGGESVCILGATPLTEGLVDGIIGSSGACMGTEGDTEDGDQSDSRAVAEDAGERLAQELGVATVAELRDLPVDRITEAAAAVGPHWRPSVDGHVLDRSPAEIYAAGDQLDVPTMVGSNADELSIAAAFPSEPMTPAEYRATVQEAHGDDTAAFLDLYPGETEEQVADSMLAAPADRVFTRAMYRWAHLQSRSGEAPAYLYFFTHTPPDEALLEYGAYHGAEVMYAFRNLGADDDADYGEADHLLRDQLSGYWLSFAATGDPNGTGLPAWPTFAEAPEQVMELGTPSGMTDRPRPEAVDFWMSYQGPVA</sequence>
<evidence type="ECO:0000256" key="3">
    <source>
        <dbReference type="RuleBase" id="RU361235"/>
    </source>
</evidence>
<dbReference type="AlphaFoldDB" id="A0A7W3J7U3"/>
<feature type="transmembrane region" description="Helical" evidence="4">
    <location>
        <begin position="21"/>
        <end position="40"/>
    </location>
</feature>
<dbReference type="Proteomes" id="UP000540568">
    <property type="component" value="Unassembled WGS sequence"/>
</dbReference>
<organism evidence="6 7">
    <name type="scientific">Promicromonospora sukumoe</name>
    <dbReference type="NCBI Taxonomy" id="88382"/>
    <lineage>
        <taxon>Bacteria</taxon>
        <taxon>Bacillati</taxon>
        <taxon>Actinomycetota</taxon>
        <taxon>Actinomycetes</taxon>
        <taxon>Micrococcales</taxon>
        <taxon>Promicromonosporaceae</taxon>
        <taxon>Promicromonospora</taxon>
    </lineage>
</organism>
<name>A0A7W3J7U3_9MICO</name>
<dbReference type="InterPro" id="IPR029058">
    <property type="entry name" value="AB_hydrolase_fold"/>
</dbReference>
<comment type="similarity">
    <text evidence="1 3">Belongs to the type-B carboxylesterase/lipase family.</text>
</comment>
<dbReference type="EC" id="3.1.1.-" evidence="3"/>
<keyword evidence="2 3" id="KW-0378">Hydrolase</keyword>
<keyword evidence="4" id="KW-0812">Transmembrane</keyword>
<evidence type="ECO:0000313" key="6">
    <source>
        <dbReference type="EMBL" id="MBA8807887.1"/>
    </source>
</evidence>
<keyword evidence="4" id="KW-1133">Transmembrane helix</keyword>
<evidence type="ECO:0000256" key="2">
    <source>
        <dbReference type="ARBA" id="ARBA00022801"/>
    </source>
</evidence>
<dbReference type="RefSeq" id="WP_182615545.1">
    <property type="nucleotide sequence ID" value="NZ_BAAATF010000006.1"/>
</dbReference>
<dbReference type="InterPro" id="IPR019826">
    <property type="entry name" value="Carboxylesterase_B_AS"/>
</dbReference>
<dbReference type="Gene3D" id="3.40.50.1820">
    <property type="entry name" value="alpha/beta hydrolase"/>
    <property type="match status" value="1"/>
</dbReference>
<dbReference type="PANTHER" id="PTHR11559">
    <property type="entry name" value="CARBOXYLESTERASE"/>
    <property type="match status" value="1"/>
</dbReference>
<keyword evidence="7" id="KW-1185">Reference proteome</keyword>
<dbReference type="EMBL" id="JACGWV010000001">
    <property type="protein sequence ID" value="MBA8807887.1"/>
    <property type="molecule type" value="Genomic_DNA"/>
</dbReference>
<dbReference type="SUPFAM" id="SSF53474">
    <property type="entry name" value="alpha/beta-Hydrolases"/>
    <property type="match status" value="1"/>
</dbReference>
<evidence type="ECO:0000256" key="1">
    <source>
        <dbReference type="ARBA" id="ARBA00005964"/>
    </source>
</evidence>
<accession>A0A7W3J7U3</accession>
<reference evidence="6 7" key="1">
    <citation type="submission" date="2020-07" db="EMBL/GenBank/DDBJ databases">
        <title>Sequencing the genomes of 1000 actinobacteria strains.</title>
        <authorList>
            <person name="Klenk H.-P."/>
        </authorList>
    </citation>
    <scope>NUCLEOTIDE SEQUENCE [LARGE SCALE GENOMIC DNA]</scope>
    <source>
        <strain evidence="6 7">DSM 44121</strain>
    </source>
</reference>
<protein>
    <recommendedName>
        <fullName evidence="3">Carboxylic ester hydrolase</fullName>
        <ecNumber evidence="3">3.1.1.-</ecNumber>
    </recommendedName>
</protein>
<feature type="transmembrane region" description="Helical" evidence="4">
    <location>
        <begin position="46"/>
        <end position="66"/>
    </location>
</feature>
<dbReference type="PROSITE" id="PS00122">
    <property type="entry name" value="CARBOXYLESTERASE_B_1"/>
    <property type="match status" value="1"/>
</dbReference>
<evidence type="ECO:0000259" key="5">
    <source>
        <dbReference type="Pfam" id="PF00135"/>
    </source>
</evidence>
<keyword evidence="4" id="KW-0472">Membrane</keyword>
<feature type="domain" description="Carboxylesterase type B" evidence="5">
    <location>
        <begin position="110"/>
        <end position="614"/>
    </location>
</feature>
<dbReference type="InterPro" id="IPR050309">
    <property type="entry name" value="Type-B_Carboxylest/Lipase"/>
</dbReference>